<evidence type="ECO:0000313" key="1">
    <source>
        <dbReference type="EMBL" id="AMO43055.1"/>
    </source>
</evidence>
<proteinExistence type="predicted"/>
<dbReference type="OrthoDB" id="21275at10239"/>
<dbReference type="EMBL" id="KU594606">
    <property type="protein sequence ID" value="AMO43055.1"/>
    <property type="molecule type" value="Genomic_DNA"/>
</dbReference>
<gene>
    <name evidence="1" type="ORF">R1080702_046</name>
</gene>
<dbReference type="GeneID" id="29122548"/>
<dbReference type="RefSeq" id="YP_009301548.1">
    <property type="nucleotide sequence ID" value="NC_031235.1"/>
</dbReference>
<keyword evidence="2" id="KW-1185">Reference proteome</keyword>
<protein>
    <submittedName>
        <fullName evidence="1">Uncharacterized protein</fullName>
    </submittedName>
</protein>
<dbReference type="KEGG" id="vg:29122548"/>
<reference evidence="1 2" key="1">
    <citation type="submission" date="2016-01" db="EMBL/GenBank/DDBJ databases">
        <title>The genomic content and context of auxiliary metabolic genes in marine cyanophages.</title>
        <authorList>
            <person name="Marston M.F."/>
            <person name="Martiny J.B.H."/>
            <person name="Crummett L.T."/>
        </authorList>
    </citation>
    <scope>NUCLEOTIDE SEQUENCE [LARGE SCALE GENOMIC DNA]</scope>
    <source>
        <strain evidence="1">RW_108_0702</strain>
    </source>
</reference>
<sequence>MTIEGRPQSEWDKMFYNQRRDSLADTVADYLTCESTDARQCYEEILAEVESWILHHRKGMEKATALKSLLMGNREVEFLAE</sequence>
<dbReference type="Proteomes" id="UP000203157">
    <property type="component" value="Segment"/>
</dbReference>
<organism evidence="1 2">
    <name type="scientific">Cyanophage S-RIM32</name>
    <dbReference type="NCBI Taxonomy" id="1278479"/>
    <lineage>
        <taxon>Viruses</taxon>
        <taxon>Duplodnaviria</taxon>
        <taxon>Heunggongvirae</taxon>
        <taxon>Uroviricota</taxon>
        <taxon>Caudoviricetes</taxon>
        <taxon>Pantevenvirales</taxon>
        <taxon>Kyanoviridae</taxon>
        <taxon>Bristolvirus</taxon>
        <taxon>Bristolvirus rhodeisland</taxon>
    </lineage>
</organism>
<name>A0A127KM32_9CAUD</name>
<evidence type="ECO:0000313" key="2">
    <source>
        <dbReference type="Proteomes" id="UP000203157"/>
    </source>
</evidence>
<accession>A0A127KM32</accession>